<dbReference type="SUPFAM" id="SSF49265">
    <property type="entry name" value="Fibronectin type III"/>
    <property type="match status" value="1"/>
</dbReference>
<evidence type="ECO:0000313" key="5">
    <source>
        <dbReference type="Proteomes" id="UP000044071"/>
    </source>
</evidence>
<dbReference type="InterPro" id="IPR036116">
    <property type="entry name" value="FN3_sf"/>
</dbReference>
<dbReference type="InterPro" id="IPR013783">
    <property type="entry name" value="Ig-like_fold"/>
</dbReference>
<dbReference type="STRING" id="1034943.BN59_02704"/>
<accession>A0A078L2P9</accession>
<keyword evidence="5" id="KW-1185">Reference proteome</keyword>
<dbReference type="EMBL" id="CCSB01000003">
    <property type="protein sequence ID" value="CDZ78394.1"/>
    <property type="molecule type" value="Genomic_DNA"/>
</dbReference>
<organism evidence="4 5">
    <name type="scientific">Legionella massiliensis</name>
    <dbReference type="NCBI Taxonomy" id="1034943"/>
    <lineage>
        <taxon>Bacteria</taxon>
        <taxon>Pseudomonadati</taxon>
        <taxon>Pseudomonadota</taxon>
        <taxon>Gammaproteobacteria</taxon>
        <taxon>Legionellales</taxon>
        <taxon>Legionellaceae</taxon>
        <taxon>Legionella</taxon>
    </lineage>
</organism>
<dbReference type="eggNOG" id="COG4733">
    <property type="taxonomic scope" value="Bacteria"/>
</dbReference>
<name>A0A078L2P9_9GAMM</name>
<feature type="region of interest" description="Disordered" evidence="2">
    <location>
        <begin position="473"/>
        <end position="492"/>
    </location>
</feature>
<dbReference type="Proteomes" id="UP000044071">
    <property type="component" value="Unassembled WGS sequence"/>
</dbReference>
<dbReference type="PRINTS" id="PR00014">
    <property type="entry name" value="FNTYPEIII"/>
</dbReference>
<feature type="domain" description="Fibronectin type-III" evidence="3">
    <location>
        <begin position="394"/>
        <end position="487"/>
    </location>
</feature>
<gene>
    <name evidence="4" type="ORF">BN59_02704</name>
</gene>
<dbReference type="PANTHER" id="PTHR13817:SF73">
    <property type="entry name" value="FIBRONECTIN TYPE-III DOMAIN-CONTAINING PROTEIN"/>
    <property type="match status" value="1"/>
</dbReference>
<reference evidence="4 5" key="1">
    <citation type="submission" date="2014-06" db="EMBL/GenBank/DDBJ databases">
        <authorList>
            <person name="Urmite Genomes Urmite Genomes"/>
        </authorList>
    </citation>
    <scope>NUCLEOTIDE SEQUENCE [LARGE SCALE GENOMIC DNA]</scope>
</reference>
<dbReference type="InterPro" id="IPR003961">
    <property type="entry name" value="FN3_dom"/>
</dbReference>
<evidence type="ECO:0000256" key="1">
    <source>
        <dbReference type="ARBA" id="ARBA00022737"/>
    </source>
</evidence>
<dbReference type="RefSeq" id="WP_052403290.1">
    <property type="nucleotide sequence ID" value="NZ_CCVW01000003.1"/>
</dbReference>
<keyword evidence="1" id="KW-0677">Repeat</keyword>
<dbReference type="Gene3D" id="2.60.40.10">
    <property type="entry name" value="Immunoglobulins"/>
    <property type="match status" value="2"/>
</dbReference>
<evidence type="ECO:0000313" key="4">
    <source>
        <dbReference type="EMBL" id="CDZ78394.1"/>
    </source>
</evidence>
<protein>
    <submittedName>
        <fullName evidence="4">Fibronectin type III domain protein</fullName>
    </submittedName>
</protein>
<dbReference type="Pfam" id="PF00041">
    <property type="entry name" value="fn3"/>
    <property type="match status" value="2"/>
</dbReference>
<proteinExistence type="predicted"/>
<dbReference type="PANTHER" id="PTHR13817">
    <property type="entry name" value="TITIN"/>
    <property type="match status" value="1"/>
</dbReference>
<dbReference type="CDD" id="cd00063">
    <property type="entry name" value="FN3"/>
    <property type="match status" value="2"/>
</dbReference>
<evidence type="ECO:0000259" key="3">
    <source>
        <dbReference type="PROSITE" id="PS50853"/>
    </source>
</evidence>
<dbReference type="AlphaFoldDB" id="A0A078L2P9"/>
<dbReference type="OrthoDB" id="9799367at2"/>
<sequence length="492" mass="50952">MRHGIQVLLASILLTHNCSSYSEDEPVVLPMFLVTPIVKAPAVIYSGQIVTASYRISNNSPNLLKNSGLVNAPFGLTQATGPGLCSKPFTLKPGSSCLLKLQIVANELKTNLIGGPLICSSPANPLYCAGPSAGNELNIIKENNPPPSTVRITVSGDEHEHFLPNTIQTVSYGATQTFIVTANPGYTLDQETGGNCMKGSWSGNNYTTGAVTYPCTLNFKALINSYALSTSGENLKVSPSSVLVQYEGKQAFTVSADSKYNLSPEVSGNCPAGSWHENTYTTGAITTACLVIFSAIAKTVPNAPTNITTQPANSTVTLSWTPPANDGGSKITGYIATSSPAGLTCSAKDATKCAITNLTNGTAYTFTVKAINEIGMGPDSFPSGPTTPATRPSAPESVTAAATNAAALLNWTKPTTDGGAAITSYLITPYIGTKAQVAITFKSNALTTTIKGLNNDTAYTFTVSAINAMGAGGPSTHSNEVTPLAPSTGKNN</sequence>
<feature type="domain" description="Fibronectin type-III" evidence="3">
    <location>
        <begin position="300"/>
        <end position="393"/>
    </location>
</feature>
<dbReference type="InterPro" id="IPR050964">
    <property type="entry name" value="Striated_Muscle_Regulatory"/>
</dbReference>
<dbReference type="PROSITE" id="PS50853">
    <property type="entry name" value="FN3"/>
    <property type="match status" value="2"/>
</dbReference>
<evidence type="ECO:0000256" key="2">
    <source>
        <dbReference type="SAM" id="MobiDB-lite"/>
    </source>
</evidence>
<dbReference type="SMART" id="SM00060">
    <property type="entry name" value="FN3"/>
    <property type="match status" value="2"/>
</dbReference>